<dbReference type="EMBL" id="GG657458">
    <property type="protein sequence ID" value="OAT09736.1"/>
    <property type="molecule type" value="Genomic_DNA"/>
</dbReference>
<dbReference type="OrthoDB" id="10602298at2759"/>
<sequence length="122" mass="13487">MNVMNIIIIIMSISAKVAGKWKPHHKFPAVEQGSLTKSKDLLSSTSHSGVPSTAVACGSPWGNHIIRLWLRTVEEGNAWQCDGQVARLLRLHTCDELWVAPEEEKDKDTADQGYLHLPTKGC</sequence>
<keyword evidence="1" id="KW-0732">Signal</keyword>
<reference evidence="3" key="1">
    <citation type="journal article" date="2015" name="PLoS Genet.">
        <title>The dynamic genome and transcriptome of the human fungal pathogen Blastomyces and close relative Emmonsia.</title>
        <authorList>
            <person name="Munoz J.F."/>
            <person name="Gauthier G.M."/>
            <person name="Desjardins C.A."/>
            <person name="Gallo J.E."/>
            <person name="Holder J."/>
            <person name="Sullivan T.D."/>
            <person name="Marty A.J."/>
            <person name="Carmen J.C."/>
            <person name="Chen Z."/>
            <person name="Ding L."/>
            <person name="Gujja S."/>
            <person name="Magrini V."/>
            <person name="Misas E."/>
            <person name="Mitreva M."/>
            <person name="Priest M."/>
            <person name="Saif S."/>
            <person name="Whiston E.A."/>
            <person name="Young S."/>
            <person name="Zeng Q."/>
            <person name="Goldman W.E."/>
            <person name="Mardis E.R."/>
            <person name="Taylor J.W."/>
            <person name="McEwen J.G."/>
            <person name="Clay O.K."/>
            <person name="Klein B.S."/>
            <person name="Cuomo C.A."/>
        </authorList>
    </citation>
    <scope>NUCLEOTIDE SEQUENCE [LARGE SCALE GENOMIC DNA]</scope>
    <source>
        <strain evidence="3">SLH14081</strain>
    </source>
</reference>
<dbReference type="AlphaFoldDB" id="A0A179UNR9"/>
<gene>
    <name evidence="2" type="ORF">BDBG_05458</name>
</gene>
<organism evidence="2 3">
    <name type="scientific">Blastomyces gilchristii (strain SLH14081)</name>
    <name type="common">Blastomyces dermatitidis</name>
    <dbReference type="NCBI Taxonomy" id="559298"/>
    <lineage>
        <taxon>Eukaryota</taxon>
        <taxon>Fungi</taxon>
        <taxon>Dikarya</taxon>
        <taxon>Ascomycota</taxon>
        <taxon>Pezizomycotina</taxon>
        <taxon>Eurotiomycetes</taxon>
        <taxon>Eurotiomycetidae</taxon>
        <taxon>Onygenales</taxon>
        <taxon>Ajellomycetaceae</taxon>
        <taxon>Blastomyces</taxon>
    </lineage>
</organism>
<dbReference type="VEuPathDB" id="FungiDB:BDBG_05458"/>
<name>A0A179UNR9_BLAGS</name>
<evidence type="ECO:0000313" key="3">
    <source>
        <dbReference type="Proteomes" id="UP000002038"/>
    </source>
</evidence>
<dbReference type="RefSeq" id="XP_031578984.1">
    <property type="nucleotide sequence ID" value="XM_031722165.1"/>
</dbReference>
<evidence type="ECO:0000313" key="2">
    <source>
        <dbReference type="EMBL" id="OAT09736.1"/>
    </source>
</evidence>
<dbReference type="KEGG" id="bgh:BDBG_05458"/>
<feature type="signal peptide" evidence="1">
    <location>
        <begin position="1"/>
        <end position="19"/>
    </location>
</feature>
<dbReference type="GeneID" id="8509371"/>
<protein>
    <submittedName>
        <fullName evidence="2">Uncharacterized protein</fullName>
    </submittedName>
</protein>
<keyword evidence="3" id="KW-1185">Reference proteome</keyword>
<evidence type="ECO:0000256" key="1">
    <source>
        <dbReference type="SAM" id="SignalP"/>
    </source>
</evidence>
<proteinExistence type="predicted"/>
<dbReference type="Proteomes" id="UP000002038">
    <property type="component" value="Unassembled WGS sequence"/>
</dbReference>
<feature type="chain" id="PRO_5008107478" evidence="1">
    <location>
        <begin position="20"/>
        <end position="122"/>
    </location>
</feature>
<accession>A0A179UNR9</accession>